<feature type="domain" description="DUF3592" evidence="2">
    <location>
        <begin position="40"/>
        <end position="126"/>
    </location>
</feature>
<keyword evidence="1" id="KW-0472">Membrane</keyword>
<keyword evidence="1" id="KW-0812">Transmembrane</keyword>
<protein>
    <submittedName>
        <fullName evidence="3">DUF3592 domain-containing protein</fullName>
    </submittedName>
</protein>
<accession>A0ABW8IXF2</accession>
<evidence type="ECO:0000313" key="4">
    <source>
        <dbReference type="Proteomes" id="UP001620405"/>
    </source>
</evidence>
<name>A0ABW8IXF2_9GAMM</name>
<dbReference type="InterPro" id="IPR021994">
    <property type="entry name" value="DUF3592"/>
</dbReference>
<dbReference type="RefSeq" id="WP_284402010.1">
    <property type="nucleotide sequence ID" value="NZ_BSNQ01000009.1"/>
</dbReference>
<gene>
    <name evidence="3" type="ORF">ISP13_13465</name>
</gene>
<comment type="caution">
    <text evidence="3">The sequence shown here is derived from an EMBL/GenBank/DDBJ whole genome shotgun (WGS) entry which is preliminary data.</text>
</comment>
<sequence>MSIIFPSLFSLVFVFIGVAILGYARKMDSKAKESLAWPSTDGEISHSAVLYQTNTSTDSAQTYKADIAYRYKVNGKSYSSSRISLLDLSSSTRSAQNTVDRYPDNSSVQVYYNPANPAEAVLKPGESSGLTFLYLFGGLFAVAGLLFLIASITGHVHMGTTRVR</sequence>
<feature type="transmembrane region" description="Helical" evidence="1">
    <location>
        <begin position="132"/>
        <end position="152"/>
    </location>
</feature>
<proteinExistence type="predicted"/>
<keyword evidence="4" id="KW-1185">Reference proteome</keyword>
<dbReference type="Pfam" id="PF12158">
    <property type="entry name" value="DUF3592"/>
    <property type="match status" value="1"/>
</dbReference>
<evidence type="ECO:0000259" key="2">
    <source>
        <dbReference type="Pfam" id="PF12158"/>
    </source>
</evidence>
<evidence type="ECO:0000256" key="1">
    <source>
        <dbReference type="SAM" id="Phobius"/>
    </source>
</evidence>
<dbReference type="Proteomes" id="UP001620405">
    <property type="component" value="Unassembled WGS sequence"/>
</dbReference>
<feature type="transmembrane region" description="Helical" evidence="1">
    <location>
        <begin position="6"/>
        <end position="24"/>
    </location>
</feature>
<reference evidence="3 4" key="1">
    <citation type="submission" date="2020-10" db="EMBL/GenBank/DDBJ databases">
        <title>Phylogeny of dyella-like bacteria.</title>
        <authorList>
            <person name="Fu J."/>
        </authorList>
    </citation>
    <scope>NUCLEOTIDE SEQUENCE [LARGE SCALE GENOMIC DNA]</scope>
    <source>
        <strain evidence="3 4">DHOB07</strain>
    </source>
</reference>
<evidence type="ECO:0000313" key="3">
    <source>
        <dbReference type="EMBL" id="MFK2874547.1"/>
    </source>
</evidence>
<keyword evidence="1" id="KW-1133">Transmembrane helix</keyword>
<organism evidence="3 4">
    <name type="scientific">Dyella lipolytica</name>
    <dbReference type="NCBI Taxonomy" id="1867835"/>
    <lineage>
        <taxon>Bacteria</taxon>
        <taxon>Pseudomonadati</taxon>
        <taxon>Pseudomonadota</taxon>
        <taxon>Gammaproteobacteria</taxon>
        <taxon>Lysobacterales</taxon>
        <taxon>Rhodanobacteraceae</taxon>
        <taxon>Dyella</taxon>
    </lineage>
</organism>
<dbReference type="EMBL" id="JADIKG010000012">
    <property type="protein sequence ID" value="MFK2874547.1"/>
    <property type="molecule type" value="Genomic_DNA"/>
</dbReference>